<dbReference type="GO" id="GO:0005737">
    <property type="term" value="C:cytoplasm"/>
    <property type="evidence" value="ECO:0007669"/>
    <property type="project" value="UniProtKB-UniRule"/>
</dbReference>
<comment type="similarity">
    <text evidence="2 7">Belongs to the HMBS family.</text>
</comment>
<keyword evidence="11" id="KW-1185">Reference proteome</keyword>
<dbReference type="STRING" id="1111454.HMPREF1250_1407"/>
<dbReference type="NCBIfam" id="TIGR00212">
    <property type="entry name" value="hemC"/>
    <property type="match status" value="1"/>
</dbReference>
<feature type="modified residue" description="S-(dipyrrolylmethanemethyl)cysteine" evidence="7">
    <location>
        <position position="243"/>
    </location>
</feature>
<evidence type="ECO:0000313" key="10">
    <source>
        <dbReference type="EMBL" id="ERT59139.1"/>
    </source>
</evidence>
<dbReference type="Pfam" id="PF03900">
    <property type="entry name" value="Porphobil_deamC"/>
    <property type="match status" value="1"/>
</dbReference>
<comment type="catalytic activity">
    <reaction evidence="6 7">
        <text>4 porphobilinogen + H2O = hydroxymethylbilane + 4 NH4(+)</text>
        <dbReference type="Rhea" id="RHEA:13185"/>
        <dbReference type="ChEBI" id="CHEBI:15377"/>
        <dbReference type="ChEBI" id="CHEBI:28938"/>
        <dbReference type="ChEBI" id="CHEBI:57845"/>
        <dbReference type="ChEBI" id="CHEBI:58126"/>
        <dbReference type="EC" id="2.5.1.61"/>
    </reaction>
</comment>
<dbReference type="CDD" id="cd13646">
    <property type="entry name" value="PBP2_EcHMBS_like"/>
    <property type="match status" value="1"/>
</dbReference>
<dbReference type="InterPro" id="IPR022419">
    <property type="entry name" value="Porphobilin_deaminase_cofac_BS"/>
</dbReference>
<dbReference type="SUPFAM" id="SSF53850">
    <property type="entry name" value="Periplasmic binding protein-like II"/>
    <property type="match status" value="1"/>
</dbReference>
<reference evidence="10 11" key="1">
    <citation type="submission" date="2013-09" db="EMBL/GenBank/DDBJ databases">
        <authorList>
            <person name="Durkin A.S."/>
            <person name="Haft D.R."/>
            <person name="McCorrison J."/>
            <person name="Torralba M."/>
            <person name="Gillis M."/>
            <person name="Haft D.H."/>
            <person name="Methe B."/>
            <person name="Sutton G."/>
            <person name="Nelson K.E."/>
        </authorList>
    </citation>
    <scope>NUCLEOTIDE SEQUENCE [LARGE SCALE GENOMIC DNA]</scope>
    <source>
        <strain evidence="10 11">BV3C16-1</strain>
    </source>
</reference>
<dbReference type="PATRIC" id="fig|1111454.3.peg.1330"/>
<comment type="caution">
    <text evidence="10">The sequence shown here is derived from an EMBL/GenBank/DDBJ whole genome shotgun (WGS) entry which is preliminary data.</text>
</comment>
<proteinExistence type="inferred from homology"/>
<protein>
    <recommendedName>
        <fullName evidence="7">Porphobilinogen deaminase</fullName>
        <shortName evidence="7">PBG</shortName>
        <ecNumber evidence="7">2.5.1.61</ecNumber>
    </recommendedName>
    <alternativeName>
        <fullName evidence="7">Hydroxymethylbilane synthase</fullName>
        <shortName evidence="7">HMBS</shortName>
    </alternativeName>
    <alternativeName>
        <fullName evidence="7">Pre-uroporphyrinogen synthase</fullName>
    </alternativeName>
</protein>
<dbReference type="GO" id="GO:0006782">
    <property type="term" value="P:protoporphyrinogen IX biosynthetic process"/>
    <property type="evidence" value="ECO:0007669"/>
    <property type="project" value="UniProtKB-UniRule"/>
</dbReference>
<comment type="cofactor">
    <cofactor evidence="7">
        <name>dipyrromethane</name>
        <dbReference type="ChEBI" id="CHEBI:60342"/>
    </cofactor>
    <text evidence="7">Binds 1 dipyrromethane group covalently.</text>
</comment>
<dbReference type="EC" id="2.5.1.61" evidence="7"/>
<dbReference type="EMBL" id="AWXA01000037">
    <property type="protein sequence ID" value="ERT59139.1"/>
    <property type="molecule type" value="Genomic_DNA"/>
</dbReference>
<dbReference type="Gene3D" id="3.40.190.10">
    <property type="entry name" value="Periplasmic binding protein-like II"/>
    <property type="match status" value="2"/>
</dbReference>
<evidence type="ECO:0000256" key="7">
    <source>
        <dbReference type="HAMAP-Rule" id="MF_00260"/>
    </source>
</evidence>
<dbReference type="InterPro" id="IPR022417">
    <property type="entry name" value="Porphobilin_deaminase_N"/>
</dbReference>
<evidence type="ECO:0000256" key="3">
    <source>
        <dbReference type="ARBA" id="ARBA00011245"/>
    </source>
</evidence>
<evidence type="ECO:0000256" key="4">
    <source>
        <dbReference type="ARBA" id="ARBA00022679"/>
    </source>
</evidence>
<comment type="function">
    <text evidence="1 7">Tetrapolymerization of the monopyrrole PBG into the hydroxymethylbilane pre-uroporphyrinogen in several discrete steps.</text>
</comment>
<dbReference type="Gene3D" id="3.30.160.40">
    <property type="entry name" value="Porphobilinogen deaminase, C-terminal domain"/>
    <property type="match status" value="1"/>
</dbReference>
<dbReference type="PROSITE" id="PS00533">
    <property type="entry name" value="PORPHOBILINOGEN_DEAM"/>
    <property type="match status" value="1"/>
</dbReference>
<evidence type="ECO:0000313" key="11">
    <source>
        <dbReference type="Proteomes" id="UP000017090"/>
    </source>
</evidence>
<evidence type="ECO:0000256" key="2">
    <source>
        <dbReference type="ARBA" id="ARBA00005638"/>
    </source>
</evidence>
<evidence type="ECO:0000259" key="9">
    <source>
        <dbReference type="Pfam" id="PF03900"/>
    </source>
</evidence>
<dbReference type="GO" id="GO:0004418">
    <property type="term" value="F:hydroxymethylbilane synthase activity"/>
    <property type="evidence" value="ECO:0007669"/>
    <property type="project" value="UniProtKB-UniRule"/>
</dbReference>
<accession>U7UJU8</accession>
<comment type="miscellaneous">
    <text evidence="7">The porphobilinogen subunits are added to the dipyrromethane group.</text>
</comment>
<evidence type="ECO:0000256" key="5">
    <source>
        <dbReference type="ARBA" id="ARBA00023244"/>
    </source>
</evidence>
<keyword evidence="4 7" id="KW-0808">Transferase</keyword>
<evidence type="ECO:0000256" key="6">
    <source>
        <dbReference type="ARBA" id="ARBA00048169"/>
    </source>
</evidence>
<dbReference type="RefSeq" id="WP_023053766.1">
    <property type="nucleotide sequence ID" value="NZ_AWXA01000037.1"/>
</dbReference>
<dbReference type="InterPro" id="IPR022418">
    <property type="entry name" value="Porphobilinogen_deaminase_C"/>
</dbReference>
<dbReference type="Proteomes" id="UP000017090">
    <property type="component" value="Unassembled WGS sequence"/>
</dbReference>
<dbReference type="Pfam" id="PF01379">
    <property type="entry name" value="Porphobil_deam"/>
    <property type="match status" value="1"/>
</dbReference>
<dbReference type="OrthoDB" id="9810298at2"/>
<dbReference type="PANTHER" id="PTHR11557">
    <property type="entry name" value="PORPHOBILINOGEN DEAMINASE"/>
    <property type="match status" value="1"/>
</dbReference>
<keyword evidence="5 7" id="KW-0627">Porphyrin biosynthesis</keyword>
<name>U7UJU8_9FIRM</name>
<dbReference type="SUPFAM" id="SSF54782">
    <property type="entry name" value="Porphobilinogen deaminase (hydroxymethylbilane synthase), C-terminal domain"/>
    <property type="match status" value="1"/>
</dbReference>
<dbReference type="InterPro" id="IPR000860">
    <property type="entry name" value="HemC"/>
</dbReference>
<feature type="domain" description="Porphobilinogen deaminase C-terminal" evidence="9">
    <location>
        <begin position="227"/>
        <end position="297"/>
    </location>
</feature>
<dbReference type="FunFam" id="3.40.190.10:FF:000005">
    <property type="entry name" value="Porphobilinogen deaminase"/>
    <property type="match status" value="1"/>
</dbReference>
<organism evidence="10 11">
    <name type="scientific">Megasphaera vaginalis</name>
    <name type="common">ex Srinivasan et al. 2021</name>
    <dbReference type="NCBI Taxonomy" id="1111454"/>
    <lineage>
        <taxon>Bacteria</taxon>
        <taxon>Bacillati</taxon>
        <taxon>Bacillota</taxon>
        <taxon>Negativicutes</taxon>
        <taxon>Veillonellales</taxon>
        <taxon>Veillonellaceae</taxon>
        <taxon>Megasphaera</taxon>
    </lineage>
</organism>
<evidence type="ECO:0000256" key="1">
    <source>
        <dbReference type="ARBA" id="ARBA00002869"/>
    </source>
</evidence>
<gene>
    <name evidence="7 10" type="primary">hemC</name>
    <name evidence="10" type="ORF">HMPREF1250_1407</name>
</gene>
<feature type="domain" description="Porphobilinogen deaminase N-terminal" evidence="8">
    <location>
        <begin position="7"/>
        <end position="214"/>
    </location>
</feature>
<dbReference type="HAMAP" id="MF_00260">
    <property type="entry name" value="Porphobil_deam"/>
    <property type="match status" value="1"/>
</dbReference>
<dbReference type="InterPro" id="IPR036803">
    <property type="entry name" value="Porphobilinogen_deaminase_C_sf"/>
</dbReference>
<dbReference type="PRINTS" id="PR00151">
    <property type="entry name" value="PORPHBDMNASE"/>
</dbReference>
<dbReference type="PIRSF" id="PIRSF001438">
    <property type="entry name" value="4pyrrol_synth_OHMeBilane_synth"/>
    <property type="match status" value="1"/>
</dbReference>
<dbReference type="PANTHER" id="PTHR11557:SF0">
    <property type="entry name" value="PORPHOBILINOGEN DEAMINASE"/>
    <property type="match status" value="1"/>
</dbReference>
<evidence type="ECO:0000259" key="8">
    <source>
        <dbReference type="Pfam" id="PF01379"/>
    </source>
</evidence>
<comment type="subunit">
    <text evidence="3 7">Monomer.</text>
</comment>
<sequence length="319" mass="34523">MTENRTIVIGTRKSRLAVRQALSIGAEIKKIAPLLQIQYKPIVTTGDMLLDAPLAKIGGKGLFIKELEKEMVNGTIDIAVHSLKDMPTSLPSDLCIAALTRRGDHRDAFISNTYKTFETLPAGAIVGTSSLRRAAQLLHCRRDITIKNLRGNILTRLSKLDAGDYDAIILAAAGLQRLDLDDRIRQYLPTALCLPAVGQGVLAVEARRGDDDLRRMLHRLNDPSTALTVTAERAFLRRIEGSCQVPVGVFGHISGRLFSLEAVIASADGAVLYRRKATCPVTADTERLAMNLADKLLASGGREILAGLGITAPCQGERP</sequence>
<dbReference type="AlphaFoldDB" id="U7UJU8"/>
<dbReference type="eggNOG" id="COG0181">
    <property type="taxonomic scope" value="Bacteria"/>
</dbReference>